<dbReference type="Proteomes" id="UP000550707">
    <property type="component" value="Unassembled WGS sequence"/>
</dbReference>
<evidence type="ECO:0000313" key="1">
    <source>
        <dbReference type="EMBL" id="KAF6426495.1"/>
    </source>
</evidence>
<evidence type="ECO:0000313" key="2">
    <source>
        <dbReference type="Proteomes" id="UP000550707"/>
    </source>
</evidence>
<reference evidence="1 2" key="1">
    <citation type="journal article" date="2020" name="Nature">
        <title>Six reference-quality genomes reveal evolution of bat adaptations.</title>
        <authorList>
            <person name="Jebb D."/>
            <person name="Huang Z."/>
            <person name="Pippel M."/>
            <person name="Hughes G.M."/>
            <person name="Lavrichenko K."/>
            <person name="Devanna P."/>
            <person name="Winkler S."/>
            <person name="Jermiin L.S."/>
            <person name="Skirmuntt E.C."/>
            <person name="Katzourakis A."/>
            <person name="Burkitt-Gray L."/>
            <person name="Ray D.A."/>
            <person name="Sullivan K.A.M."/>
            <person name="Roscito J.G."/>
            <person name="Kirilenko B.M."/>
            <person name="Davalos L.M."/>
            <person name="Corthals A.P."/>
            <person name="Power M.L."/>
            <person name="Jones G."/>
            <person name="Ransome R.D."/>
            <person name="Dechmann D.K.N."/>
            <person name="Locatelli A.G."/>
            <person name="Puechmaille S.J."/>
            <person name="Fedrigo O."/>
            <person name="Jarvis E.D."/>
            <person name="Hiller M."/>
            <person name="Vernes S.C."/>
            <person name="Myers E.W."/>
            <person name="Teeling E.C."/>
        </authorList>
    </citation>
    <scope>NUCLEOTIDE SEQUENCE [LARGE SCALE GENOMIC DNA]</scope>
    <source>
        <strain evidence="1">MMolMol1</strain>
        <tissue evidence="1">Muscle</tissue>
    </source>
</reference>
<protein>
    <submittedName>
        <fullName evidence="1">Uncharacterized protein</fullName>
    </submittedName>
</protein>
<sequence>MGSFHGTQPSSLGVSHASLLELSQKIILCAVRGSHPCVQNRAMRLRESMGPTTINWEIPCAPVPLSMPPMSPHCSSRTPAFKLEWKGCLLTRGLQCPRIHSLCSSWKEKAEEHVRSLNSLLDLGSSYFHSSWKVCQDLELREVSSFSPKRRRLGSHFSPHFQHPMETVTRVSFATHGEGYSTCPPTPLPLQEAMTVMMMLAMTVTMTVVTRRRSTSHGPGVTPGTCHTRFLKLFFFLIITQGYFFHLSSDRVWGRKRETLM</sequence>
<dbReference type="AlphaFoldDB" id="A0A7J8DTY1"/>
<dbReference type="EMBL" id="JACASF010000016">
    <property type="protein sequence ID" value="KAF6426495.1"/>
    <property type="molecule type" value="Genomic_DNA"/>
</dbReference>
<accession>A0A7J8DTY1</accession>
<name>A0A7J8DTY1_MOLMO</name>
<comment type="caution">
    <text evidence="1">The sequence shown here is derived from an EMBL/GenBank/DDBJ whole genome shotgun (WGS) entry which is preliminary data.</text>
</comment>
<gene>
    <name evidence="1" type="ORF">HJG59_009185</name>
</gene>
<proteinExistence type="predicted"/>
<keyword evidence="2" id="KW-1185">Reference proteome</keyword>
<dbReference type="InParanoid" id="A0A7J8DTY1"/>
<organism evidence="1 2">
    <name type="scientific">Molossus molossus</name>
    <name type="common">Pallas' mastiff bat</name>
    <name type="synonym">Vespertilio molossus</name>
    <dbReference type="NCBI Taxonomy" id="27622"/>
    <lineage>
        <taxon>Eukaryota</taxon>
        <taxon>Metazoa</taxon>
        <taxon>Chordata</taxon>
        <taxon>Craniata</taxon>
        <taxon>Vertebrata</taxon>
        <taxon>Euteleostomi</taxon>
        <taxon>Mammalia</taxon>
        <taxon>Eutheria</taxon>
        <taxon>Laurasiatheria</taxon>
        <taxon>Chiroptera</taxon>
        <taxon>Yangochiroptera</taxon>
        <taxon>Molossidae</taxon>
        <taxon>Molossus</taxon>
    </lineage>
</organism>